<sequence length="71" mass="7698">MPAWRARPAGIRSHKRTADSTDEEGEEAMPSPPGKRTSEKAMRRKSRPIIGRNMGQEGGGVPVPSNRSTSP</sequence>
<organism evidence="1 2">
    <name type="scientific">Sphaerodactylus townsendi</name>
    <dbReference type="NCBI Taxonomy" id="933632"/>
    <lineage>
        <taxon>Eukaryota</taxon>
        <taxon>Metazoa</taxon>
        <taxon>Chordata</taxon>
        <taxon>Craniata</taxon>
        <taxon>Vertebrata</taxon>
        <taxon>Euteleostomi</taxon>
        <taxon>Lepidosauria</taxon>
        <taxon>Squamata</taxon>
        <taxon>Bifurcata</taxon>
        <taxon>Gekkota</taxon>
        <taxon>Sphaerodactylidae</taxon>
        <taxon>Sphaerodactylus</taxon>
    </lineage>
</organism>
<reference evidence="1" key="1">
    <citation type="submission" date="2021-08" db="EMBL/GenBank/DDBJ databases">
        <title>The first chromosome-level gecko genome reveals the dynamic sex chromosomes of Neotropical dwarf geckos (Sphaerodactylidae: Sphaerodactylus).</title>
        <authorList>
            <person name="Pinto B.J."/>
            <person name="Keating S.E."/>
            <person name="Gamble T."/>
        </authorList>
    </citation>
    <scope>NUCLEOTIDE SEQUENCE</scope>
    <source>
        <strain evidence="1">TG3544</strain>
    </source>
</reference>
<proteinExistence type="predicted"/>
<dbReference type="EMBL" id="CM037621">
    <property type="protein sequence ID" value="KAH8002564.1"/>
    <property type="molecule type" value="Genomic_DNA"/>
</dbReference>
<dbReference type="Proteomes" id="UP000827872">
    <property type="component" value="Linkage Group LG08"/>
</dbReference>
<name>A0ACB8FAX9_9SAUR</name>
<accession>A0ACB8FAX9</accession>
<comment type="caution">
    <text evidence="1">The sequence shown here is derived from an EMBL/GenBank/DDBJ whole genome shotgun (WGS) entry which is preliminary data.</text>
</comment>
<evidence type="ECO:0000313" key="2">
    <source>
        <dbReference type="Proteomes" id="UP000827872"/>
    </source>
</evidence>
<protein>
    <submittedName>
        <fullName evidence="1">Uncharacterized protein</fullName>
    </submittedName>
</protein>
<evidence type="ECO:0000313" key="1">
    <source>
        <dbReference type="EMBL" id="KAH8002564.1"/>
    </source>
</evidence>
<gene>
    <name evidence="1" type="ORF">K3G42_025948</name>
</gene>
<keyword evidence="2" id="KW-1185">Reference proteome</keyword>